<sequence length="113" mass="12235">MQSRTADIVGEHVPAWHLRWTSQQEHPRPSAAPGEERDHVEITIGVRNVARELTLESSASAQEVVAAVEKAITDGTSLVLTDDRGRRIVVPAQAVGYVEVGSDEPRRVGFGVA</sequence>
<keyword evidence="3" id="KW-1185">Reference proteome</keyword>
<dbReference type="Pfam" id="PF11305">
    <property type="entry name" value="DUF3107"/>
    <property type="match status" value="1"/>
</dbReference>
<dbReference type="Proteomes" id="UP001595955">
    <property type="component" value="Unassembled WGS sequence"/>
</dbReference>
<name>A0ABV9D6B5_9MICO</name>
<evidence type="ECO:0000256" key="1">
    <source>
        <dbReference type="SAM" id="MobiDB-lite"/>
    </source>
</evidence>
<protein>
    <submittedName>
        <fullName evidence="2">DUF3107 domain-containing protein</fullName>
    </submittedName>
</protein>
<evidence type="ECO:0000313" key="2">
    <source>
        <dbReference type="EMBL" id="MFC4554251.1"/>
    </source>
</evidence>
<dbReference type="EMBL" id="JBHSGF010000002">
    <property type="protein sequence ID" value="MFC4554251.1"/>
    <property type="molecule type" value="Genomic_DNA"/>
</dbReference>
<comment type="caution">
    <text evidence="2">The sequence shown here is derived from an EMBL/GenBank/DDBJ whole genome shotgun (WGS) entry which is preliminary data.</text>
</comment>
<feature type="region of interest" description="Disordered" evidence="1">
    <location>
        <begin position="19"/>
        <end position="38"/>
    </location>
</feature>
<dbReference type="InterPro" id="IPR021456">
    <property type="entry name" value="DUF3107"/>
</dbReference>
<organism evidence="2 3">
    <name type="scientific">Georgenia faecalis</name>
    <dbReference type="NCBI Taxonomy" id="2483799"/>
    <lineage>
        <taxon>Bacteria</taxon>
        <taxon>Bacillati</taxon>
        <taxon>Actinomycetota</taxon>
        <taxon>Actinomycetes</taxon>
        <taxon>Micrococcales</taxon>
        <taxon>Bogoriellaceae</taxon>
        <taxon>Georgenia</taxon>
    </lineage>
</organism>
<evidence type="ECO:0000313" key="3">
    <source>
        <dbReference type="Proteomes" id="UP001595955"/>
    </source>
</evidence>
<gene>
    <name evidence="2" type="ORF">ACFO3F_03235</name>
</gene>
<accession>A0ABV9D6B5</accession>
<proteinExistence type="predicted"/>
<reference evidence="3" key="1">
    <citation type="journal article" date="2019" name="Int. J. Syst. Evol. Microbiol.">
        <title>The Global Catalogue of Microorganisms (GCM) 10K type strain sequencing project: providing services to taxonomists for standard genome sequencing and annotation.</title>
        <authorList>
            <consortium name="The Broad Institute Genomics Platform"/>
            <consortium name="The Broad Institute Genome Sequencing Center for Infectious Disease"/>
            <person name="Wu L."/>
            <person name="Ma J."/>
        </authorList>
    </citation>
    <scope>NUCLEOTIDE SEQUENCE [LARGE SCALE GENOMIC DNA]</scope>
    <source>
        <strain evidence="3">JCM 3369</strain>
    </source>
</reference>
<dbReference type="RefSeq" id="WP_338142415.1">
    <property type="nucleotide sequence ID" value="NZ_CP033325.1"/>
</dbReference>